<keyword evidence="2" id="KW-1185">Reference proteome</keyword>
<protein>
    <submittedName>
        <fullName evidence="1">Uncharacterized protein</fullName>
    </submittedName>
</protein>
<name>A0A2V1P7F3_9RHOB</name>
<comment type="caution">
    <text evidence="1">The sequence shown here is derived from an EMBL/GenBank/DDBJ whole genome shotgun (WGS) entry which is preliminary data.</text>
</comment>
<reference evidence="2" key="1">
    <citation type="submission" date="2018-05" db="EMBL/GenBank/DDBJ databases">
        <authorList>
            <person name="Du Z."/>
            <person name="Wang X."/>
        </authorList>
    </citation>
    <scope>NUCLEOTIDE SEQUENCE [LARGE SCALE GENOMIC DNA]</scope>
    <source>
        <strain evidence="2">WDS4C29</strain>
    </source>
</reference>
<evidence type="ECO:0000313" key="2">
    <source>
        <dbReference type="Proteomes" id="UP000245293"/>
    </source>
</evidence>
<proteinExistence type="predicted"/>
<dbReference type="AlphaFoldDB" id="A0A2V1P7F3"/>
<dbReference type="Proteomes" id="UP000245293">
    <property type="component" value="Unassembled WGS sequence"/>
</dbReference>
<accession>A0A2V1P7F3</accession>
<sequence>MVLATALTGGPAWSLSCMPPDAARTFNWASDSEDTYSAFLGTLDFAPVSRPSGFDPNPDPVTRTARFSGSALGADGFAPIPDRDIGLVLSCMASWCGNLEPGTRVLAFAKRVAGGYEITVDPCYTEVFTDPAPEIVATVEACMRGGPCEPKPLR</sequence>
<evidence type="ECO:0000313" key="1">
    <source>
        <dbReference type="EMBL" id="PWG18395.1"/>
    </source>
</evidence>
<organism evidence="1 2">
    <name type="scientific">Salibaculum griseiflavum</name>
    <dbReference type="NCBI Taxonomy" id="1914409"/>
    <lineage>
        <taxon>Bacteria</taxon>
        <taxon>Pseudomonadati</taxon>
        <taxon>Pseudomonadota</taxon>
        <taxon>Alphaproteobacteria</taxon>
        <taxon>Rhodobacterales</taxon>
        <taxon>Roseobacteraceae</taxon>
        <taxon>Salibaculum</taxon>
    </lineage>
</organism>
<gene>
    <name evidence="1" type="ORF">DFK10_00230</name>
</gene>
<dbReference type="EMBL" id="QETF01000001">
    <property type="protein sequence ID" value="PWG18395.1"/>
    <property type="molecule type" value="Genomic_DNA"/>
</dbReference>